<keyword evidence="3" id="KW-1185">Reference proteome</keyword>
<reference evidence="2 3" key="1">
    <citation type="submission" date="2017-06" db="EMBL/GenBank/DDBJ databases">
        <title>Genome of Fusarium nygamai isolate CS10214.</title>
        <authorList>
            <person name="Gardiner D.M."/>
            <person name="Obanor F."/>
            <person name="Kazan K."/>
        </authorList>
    </citation>
    <scope>NUCLEOTIDE SEQUENCE [LARGE SCALE GENOMIC DNA]</scope>
    <source>
        <strain evidence="2 3">CS10214</strain>
    </source>
</reference>
<proteinExistence type="predicted"/>
<dbReference type="AlphaFoldDB" id="A0A2K0VYY2"/>
<comment type="caution">
    <text evidence="2">The sequence shown here is derived from an EMBL/GenBank/DDBJ whole genome shotgun (WGS) entry which is preliminary data.</text>
</comment>
<sequence>MPRGPYDTTGVAKPSCPKPPKGKCPQLVCQQ</sequence>
<name>A0A2K0VYY2_GIBNY</name>
<accession>A0A2K0VYY2</accession>
<dbReference type="EMBL" id="MTQA01000170">
    <property type="protein sequence ID" value="PNP75229.1"/>
    <property type="molecule type" value="Genomic_DNA"/>
</dbReference>
<dbReference type="Proteomes" id="UP000236664">
    <property type="component" value="Unassembled WGS sequence"/>
</dbReference>
<evidence type="ECO:0000313" key="2">
    <source>
        <dbReference type="EMBL" id="PNP75229.1"/>
    </source>
</evidence>
<organism evidence="2 3">
    <name type="scientific">Gibberella nygamai</name>
    <name type="common">Bean root rot disease fungus</name>
    <name type="synonym">Fusarium nygamai</name>
    <dbReference type="NCBI Taxonomy" id="42673"/>
    <lineage>
        <taxon>Eukaryota</taxon>
        <taxon>Fungi</taxon>
        <taxon>Dikarya</taxon>
        <taxon>Ascomycota</taxon>
        <taxon>Pezizomycotina</taxon>
        <taxon>Sordariomycetes</taxon>
        <taxon>Hypocreomycetidae</taxon>
        <taxon>Hypocreales</taxon>
        <taxon>Nectriaceae</taxon>
        <taxon>Fusarium</taxon>
        <taxon>Fusarium fujikuroi species complex</taxon>
    </lineage>
</organism>
<protein>
    <submittedName>
        <fullName evidence="2">Uncharacterized protein</fullName>
    </submittedName>
</protein>
<evidence type="ECO:0000313" key="3">
    <source>
        <dbReference type="Proteomes" id="UP000236664"/>
    </source>
</evidence>
<gene>
    <name evidence="2" type="ORF">FNYG_11372</name>
</gene>
<feature type="region of interest" description="Disordered" evidence="1">
    <location>
        <begin position="1"/>
        <end position="21"/>
    </location>
</feature>
<evidence type="ECO:0000256" key="1">
    <source>
        <dbReference type="SAM" id="MobiDB-lite"/>
    </source>
</evidence>